<dbReference type="Proteomes" id="UP001379533">
    <property type="component" value="Chromosome"/>
</dbReference>
<dbReference type="InterPro" id="IPR010093">
    <property type="entry name" value="SinI_DNA-bd"/>
</dbReference>
<dbReference type="InterPro" id="IPR036388">
    <property type="entry name" value="WH-like_DNA-bd_sf"/>
</dbReference>
<evidence type="ECO:0000313" key="3">
    <source>
        <dbReference type="Proteomes" id="UP001379533"/>
    </source>
</evidence>
<evidence type="ECO:0000259" key="1">
    <source>
        <dbReference type="PROSITE" id="PS51094"/>
    </source>
</evidence>
<dbReference type="PROSITE" id="PS51094">
    <property type="entry name" value="PTS_EIIA_TYPE_2"/>
    <property type="match status" value="1"/>
</dbReference>
<dbReference type="PANTHER" id="PTHR47738:SF1">
    <property type="entry name" value="NITROGEN REGULATORY PROTEIN"/>
    <property type="match status" value="1"/>
</dbReference>
<proteinExistence type="predicted"/>
<dbReference type="InterPro" id="IPR016152">
    <property type="entry name" value="PTrfase/Anion_transptr"/>
</dbReference>
<dbReference type="Pfam" id="PF00359">
    <property type="entry name" value="PTS_EIIA_2"/>
    <property type="match status" value="1"/>
</dbReference>
<dbReference type="RefSeq" id="WP_394842309.1">
    <property type="nucleotide sequence ID" value="NZ_CP089982.1"/>
</dbReference>
<keyword evidence="2" id="KW-0813">Transport</keyword>
<feature type="domain" description="PTS EIIA type-2" evidence="1">
    <location>
        <begin position="75"/>
        <end position="218"/>
    </location>
</feature>
<dbReference type="SUPFAM" id="SSF46955">
    <property type="entry name" value="Putative DNA-binding domain"/>
    <property type="match status" value="1"/>
</dbReference>
<dbReference type="InterPro" id="IPR041657">
    <property type="entry name" value="HTH_17"/>
</dbReference>
<evidence type="ECO:0000313" key="2">
    <source>
        <dbReference type="EMBL" id="WXA91687.1"/>
    </source>
</evidence>
<dbReference type="Gene3D" id="3.40.930.10">
    <property type="entry name" value="Mannitol-specific EII, Chain A"/>
    <property type="match status" value="1"/>
</dbReference>
<name>A0ABZ2K3B4_9BACT</name>
<reference evidence="2 3" key="1">
    <citation type="submission" date="2021-12" db="EMBL/GenBank/DDBJ databases">
        <title>Discovery of the Pendulisporaceae a myxobacterial family with distinct sporulation behavior and unique specialized metabolism.</title>
        <authorList>
            <person name="Garcia R."/>
            <person name="Popoff A."/>
            <person name="Bader C.D."/>
            <person name="Loehr J."/>
            <person name="Walesch S."/>
            <person name="Walt C."/>
            <person name="Boldt J."/>
            <person name="Bunk B."/>
            <person name="Haeckl F.J.F.P.J."/>
            <person name="Gunesch A.P."/>
            <person name="Birkelbach J."/>
            <person name="Nuebel U."/>
            <person name="Pietschmann T."/>
            <person name="Bach T."/>
            <person name="Mueller R."/>
        </authorList>
    </citation>
    <scope>NUCLEOTIDE SEQUENCE [LARGE SCALE GENOMIC DNA]</scope>
    <source>
        <strain evidence="2 3">MSr12523</strain>
    </source>
</reference>
<dbReference type="Gene3D" id="1.10.10.10">
    <property type="entry name" value="Winged helix-like DNA-binding domain superfamily/Winged helix DNA-binding domain"/>
    <property type="match status" value="1"/>
</dbReference>
<accession>A0ABZ2K3B4</accession>
<dbReference type="Pfam" id="PF12728">
    <property type="entry name" value="HTH_17"/>
    <property type="match status" value="1"/>
</dbReference>
<sequence length="235" mass="26360">MNLTVHDAARMLNVSERAIYRWIREKSIPVHRVNDHYRFHRAELLEWATSRGIRVSSEELYRTPANGTSMPRLSEALEAGGVHYGLVASDRESLLRAVVDVMPIDEEDRDLVYDFLLAREALGSTGVGDGIAIPHVRNPVVLHVSRPSITLAFLEHPVDFKSVDSRPVHTVFSLVSGTIRSHLYLLSRLSAALHDSKFKESVLNRAPREQIFEEARRIEGALSLHPSPPEGSSET</sequence>
<dbReference type="InterPro" id="IPR051541">
    <property type="entry name" value="PTS_SugarTrans_NitroReg"/>
</dbReference>
<dbReference type="InterPro" id="IPR002178">
    <property type="entry name" value="PTS_EIIA_type-2_dom"/>
</dbReference>
<dbReference type="EMBL" id="CP089982">
    <property type="protein sequence ID" value="WXA91687.1"/>
    <property type="molecule type" value="Genomic_DNA"/>
</dbReference>
<organism evidence="2 3">
    <name type="scientific">Pendulispora brunnea</name>
    <dbReference type="NCBI Taxonomy" id="2905690"/>
    <lineage>
        <taxon>Bacteria</taxon>
        <taxon>Pseudomonadati</taxon>
        <taxon>Myxococcota</taxon>
        <taxon>Myxococcia</taxon>
        <taxon>Myxococcales</taxon>
        <taxon>Sorangiineae</taxon>
        <taxon>Pendulisporaceae</taxon>
        <taxon>Pendulispora</taxon>
    </lineage>
</organism>
<gene>
    <name evidence="2" type="ORF">LZC95_35200</name>
</gene>
<dbReference type="SUPFAM" id="SSF55804">
    <property type="entry name" value="Phoshotransferase/anion transport protein"/>
    <property type="match status" value="1"/>
</dbReference>
<dbReference type="InterPro" id="IPR009061">
    <property type="entry name" value="DNA-bd_dom_put_sf"/>
</dbReference>
<dbReference type="NCBIfam" id="TIGR01764">
    <property type="entry name" value="excise"/>
    <property type="match status" value="1"/>
</dbReference>
<dbReference type="PANTHER" id="PTHR47738">
    <property type="entry name" value="PTS SYSTEM FRUCTOSE-LIKE EIIA COMPONENT-RELATED"/>
    <property type="match status" value="1"/>
</dbReference>
<keyword evidence="3" id="KW-1185">Reference proteome</keyword>
<protein>
    <submittedName>
        <fullName evidence="2">PTS sugar transporter subunit IIA</fullName>
    </submittedName>
</protein>
<keyword evidence="2" id="KW-0762">Sugar transport</keyword>
<dbReference type="CDD" id="cd00211">
    <property type="entry name" value="PTS_IIA_fru"/>
    <property type="match status" value="1"/>
</dbReference>